<protein>
    <submittedName>
        <fullName evidence="1">Acyl-CoA carboxylase epsilon subunit</fullName>
    </submittedName>
</protein>
<proteinExistence type="predicted"/>
<organism evidence="1 2">
    <name type="scientific">Amycolatopsis xylanica</name>
    <dbReference type="NCBI Taxonomy" id="589385"/>
    <lineage>
        <taxon>Bacteria</taxon>
        <taxon>Bacillati</taxon>
        <taxon>Actinomycetota</taxon>
        <taxon>Actinomycetes</taxon>
        <taxon>Pseudonocardiales</taxon>
        <taxon>Pseudonocardiaceae</taxon>
        <taxon>Amycolatopsis</taxon>
    </lineage>
</organism>
<evidence type="ECO:0000313" key="1">
    <source>
        <dbReference type="EMBL" id="SDZ23375.1"/>
    </source>
</evidence>
<dbReference type="GO" id="GO:0003989">
    <property type="term" value="F:acetyl-CoA carboxylase activity"/>
    <property type="evidence" value="ECO:0007669"/>
    <property type="project" value="InterPro"/>
</dbReference>
<evidence type="ECO:0000313" key="2">
    <source>
        <dbReference type="Proteomes" id="UP000199515"/>
    </source>
</evidence>
<dbReference type="STRING" id="589385.SAMN05421504_1117"/>
<gene>
    <name evidence="1" type="ORF">SAMN05421504_1117</name>
</gene>
<reference evidence="1 2" key="1">
    <citation type="submission" date="2016-10" db="EMBL/GenBank/DDBJ databases">
        <authorList>
            <person name="de Groot N.N."/>
        </authorList>
    </citation>
    <scope>NUCLEOTIDE SEQUENCE [LARGE SCALE GENOMIC DNA]</scope>
    <source>
        <strain evidence="1 2">CPCC 202699</strain>
    </source>
</reference>
<dbReference type="RefSeq" id="WP_091297613.1">
    <property type="nucleotide sequence ID" value="NZ_FNON01000011.1"/>
</dbReference>
<dbReference type="Proteomes" id="UP000199515">
    <property type="component" value="Unassembled WGS sequence"/>
</dbReference>
<dbReference type="GO" id="GO:0004658">
    <property type="term" value="F:propionyl-CoA carboxylase activity"/>
    <property type="evidence" value="ECO:0007669"/>
    <property type="project" value="InterPro"/>
</dbReference>
<dbReference type="AlphaFoldDB" id="A0A1H3RDH7"/>
<keyword evidence="2" id="KW-1185">Reference proteome</keyword>
<dbReference type="InterPro" id="IPR032716">
    <property type="entry name" value="ACC_epsilon"/>
</dbReference>
<sequence>MSAPLIVVHKGNPDDTDLAALTVVVAALAAAPVARPPGTSHAGWAAPRFRGAHSWSQKFNRVRSDG</sequence>
<dbReference type="EMBL" id="FNON01000011">
    <property type="protein sequence ID" value="SDZ23375.1"/>
    <property type="molecule type" value="Genomic_DNA"/>
</dbReference>
<name>A0A1H3RDH7_9PSEU</name>
<dbReference type="Pfam" id="PF13822">
    <property type="entry name" value="ACC_epsilon"/>
    <property type="match status" value="1"/>
</dbReference>
<accession>A0A1H3RDH7</accession>